<accession>A0AAU7ZXM7</accession>
<evidence type="ECO:0000313" key="1">
    <source>
        <dbReference type="EMBL" id="XCB35661.1"/>
    </source>
</evidence>
<dbReference type="EMBL" id="CP132943">
    <property type="protein sequence ID" value="XCB35661.1"/>
    <property type="molecule type" value="Genomic_DNA"/>
</dbReference>
<dbReference type="AlphaFoldDB" id="A0AAU7ZXM7"/>
<proteinExistence type="predicted"/>
<evidence type="ECO:0008006" key="2">
    <source>
        <dbReference type="Google" id="ProtNLM"/>
    </source>
</evidence>
<protein>
    <recommendedName>
        <fullName evidence="2">DUF3829 domain-containing protein</fullName>
    </recommendedName>
</protein>
<geneLocation type="plasmid" evidence="1">
    <name>unnamed</name>
</geneLocation>
<keyword evidence="1" id="KW-0614">Plasmid</keyword>
<organism evidence="1">
    <name type="scientific">Tunturiibacter psychrotolerans</name>
    <dbReference type="NCBI Taxonomy" id="3069686"/>
    <lineage>
        <taxon>Bacteria</taxon>
        <taxon>Pseudomonadati</taxon>
        <taxon>Acidobacteriota</taxon>
        <taxon>Terriglobia</taxon>
        <taxon>Terriglobales</taxon>
        <taxon>Acidobacteriaceae</taxon>
        <taxon>Tunturiibacter</taxon>
    </lineage>
</organism>
<reference evidence="1" key="1">
    <citation type="submission" date="2023-08" db="EMBL/GenBank/DDBJ databases">
        <authorList>
            <person name="Messyasz A."/>
            <person name="Mannisto M.K."/>
            <person name="Kerkhof L.J."/>
            <person name="Haggblom M."/>
        </authorList>
    </citation>
    <scope>NUCLEOTIDE SEQUENCE</scope>
    <source>
        <strain evidence="1">X5P6</strain>
        <plasmid evidence="1">unnamed</plasmid>
    </source>
</reference>
<dbReference type="KEGG" id="tpsc:RBB77_23315"/>
<dbReference type="RefSeq" id="WP_353067742.1">
    <property type="nucleotide sequence ID" value="NZ_CP132943.1"/>
</dbReference>
<reference evidence="1" key="2">
    <citation type="journal article" date="2024" name="Environ. Microbiol.">
        <title>Genome analysis and description of Tunturibacter gen. nov. expands the diversity of Terriglobia in tundra soils.</title>
        <authorList>
            <person name="Messyasz A."/>
            <person name="Mannisto M.K."/>
            <person name="Kerkhof L.J."/>
            <person name="Haggblom M.M."/>
        </authorList>
    </citation>
    <scope>NUCLEOTIDE SEQUENCE</scope>
    <source>
        <strain evidence="1">X5P6</strain>
    </source>
</reference>
<sequence length="278" mass="29521">MFFGAIAIALSSFVGCTDLGEVAKFSALADSASTSLTGLVSDFKGTCLRSNALAPVRNGVRIDQRDCSIYDKLTPEIQADQKVLTDYLKALGQLAADNDPGYSKPVTALGGQFKTAGLNADQVAAAGAASSLAVKISDAALAGYRRKKISKLVSDSNNDVKILTQALSNIVSTDYAIMLSNEEEGLQDYYNTAIKNDAGKDPLSVILIQKQFDDESANLQKRLDAAKAYGVLMKSIADANQKIADQKDAISSKDLVKLIGPQLADIAQSTNDLRQAFK</sequence>
<gene>
    <name evidence="1" type="ORF">RBB77_23315</name>
</gene>
<name>A0AAU7ZXM7_9BACT</name>